<evidence type="ECO:0000259" key="8">
    <source>
        <dbReference type="Pfam" id="PF02784"/>
    </source>
</evidence>
<dbReference type="KEGG" id="anr:Ana3638_24100"/>
<evidence type="ECO:0000256" key="2">
    <source>
        <dbReference type="ARBA" id="ARBA00022793"/>
    </source>
</evidence>
<dbReference type="Proteomes" id="UP000464314">
    <property type="component" value="Chromosome"/>
</dbReference>
<sequence length="417" mass="47379">MKNFPLSFNDLKQVTAEYPTPFYLYDEKAIRENIRRLYKAFSWNKGFREYFAVKSTPNPHILQLFKEEHCGVDCASETELILADSCSFHGEEIMFSSNVTSEREFMKAKSLNAIINLDDISHIDYLQKCTGIPELICFRLNPGGTISYQDKIILNYDDYKFGFTKEQLIEGIHYLKRTGVSRYGLHSQFGCHRTEADYFGENARLLFQNAVDIYKETGLKPQFINLAGGLGIPYKENSESADINDISLSIKKAYNEVLGAAGLTPVSLYLEFGIFMTGPYGYFVSSVLHVKKNNKIFLGLDASTNSFMSPSRYTDYHHITVAGKENETGNCIYDITGALCENRDRFAAGRNLPHAEAGDILIFHDAGAYTYSHANNFNGRLRPAELLLCQDGSIKLIRRAETPEDYFATLNYRIKYK</sequence>
<dbReference type="InterPro" id="IPR002986">
    <property type="entry name" value="DAP_deCOOHase_LysA"/>
</dbReference>
<dbReference type="CDD" id="cd06828">
    <property type="entry name" value="PLPDE_III_DapDC"/>
    <property type="match status" value="1"/>
</dbReference>
<feature type="active site" description="Proton donor" evidence="5">
    <location>
        <position position="340"/>
    </location>
</feature>
<dbReference type="SUPFAM" id="SSF50621">
    <property type="entry name" value="Alanine racemase C-terminal domain-like"/>
    <property type="match status" value="1"/>
</dbReference>
<dbReference type="InterPro" id="IPR000183">
    <property type="entry name" value="Orn/DAP/Arg_de-COase"/>
</dbReference>
<feature type="domain" description="Orn/DAP/Arg decarboxylase 2 C-terminal" evidence="7">
    <location>
        <begin position="22"/>
        <end position="367"/>
    </location>
</feature>
<dbReference type="PANTHER" id="PTHR43727">
    <property type="entry name" value="DIAMINOPIMELATE DECARBOXYLASE"/>
    <property type="match status" value="1"/>
</dbReference>
<comment type="similarity">
    <text evidence="6">Belongs to the Orn/Lys/Arg decarboxylase class-II family.</text>
</comment>
<evidence type="ECO:0000259" key="7">
    <source>
        <dbReference type="Pfam" id="PF00278"/>
    </source>
</evidence>
<dbReference type="Gene3D" id="2.40.37.10">
    <property type="entry name" value="Lyase, Ornithine Decarboxylase, Chain A, domain 1"/>
    <property type="match status" value="1"/>
</dbReference>
<protein>
    <submittedName>
        <fullName evidence="9">Diaminopimelate decarboxylase</fullName>
    </submittedName>
</protein>
<dbReference type="InterPro" id="IPR022644">
    <property type="entry name" value="De-COase2_N"/>
</dbReference>
<evidence type="ECO:0000256" key="3">
    <source>
        <dbReference type="ARBA" id="ARBA00022898"/>
    </source>
</evidence>
<keyword evidence="4" id="KW-0456">Lyase</keyword>
<dbReference type="PRINTS" id="PR01179">
    <property type="entry name" value="ODADCRBXLASE"/>
</dbReference>
<dbReference type="PANTHER" id="PTHR43727:SF2">
    <property type="entry name" value="GROUP IV DECARBOXYLASE"/>
    <property type="match status" value="1"/>
</dbReference>
<dbReference type="EMBL" id="CP048000">
    <property type="protein sequence ID" value="QHQ63477.1"/>
    <property type="molecule type" value="Genomic_DNA"/>
</dbReference>
<dbReference type="GO" id="GO:0009089">
    <property type="term" value="P:lysine biosynthetic process via diaminopimelate"/>
    <property type="evidence" value="ECO:0007669"/>
    <property type="project" value="InterPro"/>
</dbReference>
<name>A0A6P1TSX4_9FIRM</name>
<accession>A0A6P1TSX4</accession>
<gene>
    <name evidence="9" type="ORF">Ana3638_24100</name>
</gene>
<evidence type="ECO:0000313" key="9">
    <source>
        <dbReference type="EMBL" id="QHQ63477.1"/>
    </source>
</evidence>
<reference evidence="9 10" key="1">
    <citation type="submission" date="2020-01" db="EMBL/GenBank/DDBJ databases">
        <title>Genome analysis of Anaerocolumna sp. CBA3638.</title>
        <authorList>
            <person name="Kim J."/>
            <person name="Roh S.W."/>
        </authorList>
    </citation>
    <scope>NUCLEOTIDE SEQUENCE [LARGE SCALE GENOMIC DNA]</scope>
    <source>
        <strain evidence="9 10">CBA3638</strain>
    </source>
</reference>
<dbReference type="AlphaFoldDB" id="A0A6P1TSX4"/>
<dbReference type="RefSeq" id="WP_161840289.1">
    <property type="nucleotide sequence ID" value="NZ_CP048000.1"/>
</dbReference>
<feature type="modified residue" description="N6-(pyridoxal phosphate)lysine" evidence="5">
    <location>
        <position position="54"/>
    </location>
</feature>
<dbReference type="Gene3D" id="3.20.20.10">
    <property type="entry name" value="Alanine racemase"/>
    <property type="match status" value="1"/>
</dbReference>
<dbReference type="FunFam" id="3.20.20.10:FF:000003">
    <property type="entry name" value="Diaminopimelate decarboxylase"/>
    <property type="match status" value="1"/>
</dbReference>
<keyword evidence="10" id="KW-1185">Reference proteome</keyword>
<dbReference type="InterPro" id="IPR029066">
    <property type="entry name" value="PLP-binding_barrel"/>
</dbReference>
<dbReference type="Pfam" id="PF02784">
    <property type="entry name" value="Orn_Arg_deC_N"/>
    <property type="match status" value="1"/>
</dbReference>
<dbReference type="SUPFAM" id="SSF51419">
    <property type="entry name" value="PLP-binding barrel"/>
    <property type="match status" value="1"/>
</dbReference>
<feature type="domain" description="Orn/DAP/Arg decarboxylase 2 N-terminal" evidence="8">
    <location>
        <begin position="30"/>
        <end position="277"/>
    </location>
</feature>
<evidence type="ECO:0000256" key="4">
    <source>
        <dbReference type="ARBA" id="ARBA00023239"/>
    </source>
</evidence>
<dbReference type="InterPro" id="IPR009006">
    <property type="entry name" value="Ala_racemase/Decarboxylase_C"/>
</dbReference>
<dbReference type="PRINTS" id="PR01181">
    <property type="entry name" value="DAPDCRBXLASE"/>
</dbReference>
<keyword evidence="3 5" id="KW-0663">Pyridoxal phosphate</keyword>
<dbReference type="InterPro" id="IPR022643">
    <property type="entry name" value="De-COase2_C"/>
</dbReference>
<evidence type="ECO:0000256" key="5">
    <source>
        <dbReference type="PIRSR" id="PIRSR600183-50"/>
    </source>
</evidence>
<evidence type="ECO:0000256" key="6">
    <source>
        <dbReference type="RuleBase" id="RU003737"/>
    </source>
</evidence>
<evidence type="ECO:0000256" key="1">
    <source>
        <dbReference type="ARBA" id="ARBA00001933"/>
    </source>
</evidence>
<proteinExistence type="inferred from homology"/>
<dbReference type="GO" id="GO:0008836">
    <property type="term" value="F:diaminopimelate decarboxylase activity"/>
    <property type="evidence" value="ECO:0007669"/>
    <property type="project" value="InterPro"/>
</dbReference>
<evidence type="ECO:0000313" key="10">
    <source>
        <dbReference type="Proteomes" id="UP000464314"/>
    </source>
</evidence>
<keyword evidence="2" id="KW-0210">Decarboxylase</keyword>
<organism evidence="9 10">
    <name type="scientific">Anaerocolumna sedimenticola</name>
    <dbReference type="NCBI Taxonomy" id="2696063"/>
    <lineage>
        <taxon>Bacteria</taxon>
        <taxon>Bacillati</taxon>
        <taxon>Bacillota</taxon>
        <taxon>Clostridia</taxon>
        <taxon>Lachnospirales</taxon>
        <taxon>Lachnospiraceae</taxon>
        <taxon>Anaerocolumna</taxon>
    </lineage>
</organism>
<dbReference type="Pfam" id="PF00278">
    <property type="entry name" value="Orn_DAP_Arg_deC"/>
    <property type="match status" value="1"/>
</dbReference>
<comment type="cofactor">
    <cofactor evidence="1 5">
        <name>pyridoxal 5'-phosphate</name>
        <dbReference type="ChEBI" id="CHEBI:597326"/>
    </cofactor>
</comment>